<keyword evidence="2" id="KW-1185">Reference proteome</keyword>
<sequence length="248" mass="25905">MSGVEDSLVSPVSPADPPLLTFYDDASGSRVALTAPELGRLASSVTSLLSSCGLGLGSRVAVLLPPHWQTAAALLGAWSAGVAVSFRLSATAGLPALDSAVEPFDAVFVSRGALDDWLVDVPAATHRLLFDVGDEKRPVATPSGYREFLPSVAMHAGDPDPMVFLRATDPASADGTTYAQWGSIAVEIARQASLCRGDRLLIDGAAHEHPVKWLLAPLSAGASVVLCANLDRSRLESRVAAERVTRVL</sequence>
<evidence type="ECO:0000313" key="1">
    <source>
        <dbReference type="EMBL" id="GIF71945.1"/>
    </source>
</evidence>
<dbReference type="EMBL" id="BONE01000008">
    <property type="protein sequence ID" value="GIF71945.1"/>
    <property type="molecule type" value="Genomic_DNA"/>
</dbReference>
<dbReference type="Gene3D" id="3.40.50.12780">
    <property type="entry name" value="N-terminal domain of ligase-like"/>
    <property type="match status" value="1"/>
</dbReference>
<dbReference type="SUPFAM" id="SSF56801">
    <property type="entry name" value="Acetyl-CoA synthetase-like"/>
    <property type="match status" value="1"/>
</dbReference>
<dbReference type="InterPro" id="IPR017523">
    <property type="entry name" value="Rv3268"/>
</dbReference>
<proteinExistence type="predicted"/>
<dbReference type="Proteomes" id="UP000604117">
    <property type="component" value="Unassembled WGS sequence"/>
</dbReference>
<name>A0ABQ4CKY3_9ACTN</name>
<gene>
    <name evidence="1" type="ORF">Asi02nite_14630</name>
</gene>
<organism evidence="1 2">
    <name type="scientific">Asanoa siamensis</name>
    <dbReference type="NCBI Taxonomy" id="926357"/>
    <lineage>
        <taxon>Bacteria</taxon>
        <taxon>Bacillati</taxon>
        <taxon>Actinomycetota</taxon>
        <taxon>Actinomycetes</taxon>
        <taxon>Micromonosporales</taxon>
        <taxon>Micromonosporaceae</taxon>
        <taxon>Asanoa</taxon>
    </lineage>
</organism>
<accession>A0ABQ4CKY3</accession>
<dbReference type="NCBIfam" id="TIGR03089">
    <property type="entry name" value="TIGR03089 family protein"/>
    <property type="match status" value="1"/>
</dbReference>
<evidence type="ECO:0000313" key="2">
    <source>
        <dbReference type="Proteomes" id="UP000604117"/>
    </source>
</evidence>
<protein>
    <recommendedName>
        <fullName evidence="3">TIGR03089 family protein</fullName>
    </recommendedName>
</protein>
<reference evidence="1 2" key="1">
    <citation type="submission" date="2021-01" db="EMBL/GenBank/DDBJ databases">
        <title>Whole genome shotgun sequence of Asanoa siamensis NBRC 107932.</title>
        <authorList>
            <person name="Komaki H."/>
            <person name="Tamura T."/>
        </authorList>
    </citation>
    <scope>NUCLEOTIDE SEQUENCE [LARGE SCALE GENOMIC DNA]</scope>
    <source>
        <strain evidence="1 2">NBRC 107932</strain>
    </source>
</reference>
<dbReference type="InterPro" id="IPR042099">
    <property type="entry name" value="ANL_N_sf"/>
</dbReference>
<evidence type="ECO:0008006" key="3">
    <source>
        <dbReference type="Google" id="ProtNLM"/>
    </source>
</evidence>
<comment type="caution">
    <text evidence="1">The sequence shown here is derived from an EMBL/GenBank/DDBJ whole genome shotgun (WGS) entry which is preliminary data.</text>
</comment>